<dbReference type="Proteomes" id="UP001500804">
    <property type="component" value="Unassembled WGS sequence"/>
</dbReference>
<name>A0ABP9NNW4_9PSEU</name>
<evidence type="ECO:0008006" key="4">
    <source>
        <dbReference type="Google" id="ProtNLM"/>
    </source>
</evidence>
<comment type="caution">
    <text evidence="2">The sequence shown here is derived from an EMBL/GenBank/DDBJ whole genome shotgun (WGS) entry which is preliminary data.</text>
</comment>
<feature type="transmembrane region" description="Helical" evidence="1">
    <location>
        <begin position="25"/>
        <end position="49"/>
    </location>
</feature>
<feature type="transmembrane region" description="Helical" evidence="1">
    <location>
        <begin position="148"/>
        <end position="168"/>
    </location>
</feature>
<evidence type="ECO:0000313" key="3">
    <source>
        <dbReference type="Proteomes" id="UP001500804"/>
    </source>
</evidence>
<feature type="transmembrane region" description="Helical" evidence="1">
    <location>
        <begin position="101"/>
        <end position="121"/>
    </location>
</feature>
<dbReference type="EMBL" id="BAABJO010000020">
    <property type="protein sequence ID" value="GAA5129223.1"/>
    <property type="molecule type" value="Genomic_DNA"/>
</dbReference>
<dbReference type="RefSeq" id="WP_345607695.1">
    <property type="nucleotide sequence ID" value="NZ_BAABJO010000020.1"/>
</dbReference>
<reference evidence="3" key="1">
    <citation type="journal article" date="2019" name="Int. J. Syst. Evol. Microbiol.">
        <title>The Global Catalogue of Microorganisms (GCM) 10K type strain sequencing project: providing services to taxonomists for standard genome sequencing and annotation.</title>
        <authorList>
            <consortium name="The Broad Institute Genomics Platform"/>
            <consortium name="The Broad Institute Genome Sequencing Center for Infectious Disease"/>
            <person name="Wu L."/>
            <person name="Ma J."/>
        </authorList>
    </citation>
    <scope>NUCLEOTIDE SEQUENCE [LARGE SCALE GENOMIC DNA]</scope>
    <source>
        <strain evidence="3">JCM 18302</strain>
    </source>
</reference>
<proteinExistence type="predicted"/>
<protein>
    <recommendedName>
        <fullName evidence="4">DUF2269 domain-containing protein</fullName>
    </recommendedName>
</protein>
<organism evidence="2 3">
    <name type="scientific">Pseudonocardia adelaidensis</name>
    <dbReference type="NCBI Taxonomy" id="648754"/>
    <lineage>
        <taxon>Bacteria</taxon>
        <taxon>Bacillati</taxon>
        <taxon>Actinomycetota</taxon>
        <taxon>Actinomycetes</taxon>
        <taxon>Pseudonocardiales</taxon>
        <taxon>Pseudonocardiaceae</taxon>
        <taxon>Pseudonocardia</taxon>
    </lineage>
</organism>
<sequence length="197" mass="21095">MSVADARIGNHARVRWRFGVRTRRALLVVHIASAGSWLGVDVTMAVLIVTAMTTGDPGTRAFTLQALELVAVWPLLACGLLCLASGLGLGAGSRWGVIRYWWVAVKLVINLVLTALVVVSLSSEVAAQADQARQLIAGVPVAFDFTNLLYPPTVSPSLLLVAMTLSVVKPWGRVRHRSTRLGKVQCNGADDRVSPDC</sequence>
<keyword evidence="1" id="KW-0812">Transmembrane</keyword>
<gene>
    <name evidence="2" type="ORF">GCM10023320_49390</name>
</gene>
<evidence type="ECO:0000256" key="1">
    <source>
        <dbReference type="SAM" id="Phobius"/>
    </source>
</evidence>
<keyword evidence="1" id="KW-0472">Membrane</keyword>
<keyword evidence="1" id="KW-1133">Transmembrane helix</keyword>
<evidence type="ECO:0000313" key="2">
    <source>
        <dbReference type="EMBL" id="GAA5129223.1"/>
    </source>
</evidence>
<keyword evidence="3" id="KW-1185">Reference proteome</keyword>
<feature type="transmembrane region" description="Helical" evidence="1">
    <location>
        <begin position="69"/>
        <end position="89"/>
    </location>
</feature>
<accession>A0ABP9NNW4</accession>